<proteinExistence type="predicted"/>
<protein>
    <submittedName>
        <fullName evidence="1">Uncharacterized protein</fullName>
    </submittedName>
</protein>
<evidence type="ECO:0000313" key="2">
    <source>
        <dbReference type="Proteomes" id="UP000076532"/>
    </source>
</evidence>
<keyword evidence="2" id="KW-1185">Reference proteome</keyword>
<sequence length="55" mass="5779">MLPPRARTWLRSPALLAALAMAAAVLAWAETEATLILSGPSATTSSSLRRPSHHA</sequence>
<dbReference type="AlphaFoldDB" id="A0A166EWN5"/>
<dbReference type="EMBL" id="KV417596">
    <property type="protein sequence ID" value="KZP16189.1"/>
    <property type="molecule type" value="Genomic_DNA"/>
</dbReference>
<gene>
    <name evidence="1" type="ORF">FIBSPDRAFT_866207</name>
</gene>
<accession>A0A166EWN5</accession>
<organism evidence="1 2">
    <name type="scientific">Athelia psychrophila</name>
    <dbReference type="NCBI Taxonomy" id="1759441"/>
    <lineage>
        <taxon>Eukaryota</taxon>
        <taxon>Fungi</taxon>
        <taxon>Dikarya</taxon>
        <taxon>Basidiomycota</taxon>
        <taxon>Agaricomycotina</taxon>
        <taxon>Agaricomycetes</taxon>
        <taxon>Agaricomycetidae</taxon>
        <taxon>Atheliales</taxon>
        <taxon>Atheliaceae</taxon>
        <taxon>Athelia</taxon>
    </lineage>
</organism>
<dbReference type="Proteomes" id="UP000076532">
    <property type="component" value="Unassembled WGS sequence"/>
</dbReference>
<name>A0A166EWN5_9AGAM</name>
<evidence type="ECO:0000313" key="1">
    <source>
        <dbReference type="EMBL" id="KZP16189.1"/>
    </source>
</evidence>
<reference evidence="1 2" key="1">
    <citation type="journal article" date="2016" name="Mol. Biol. Evol.">
        <title>Comparative Genomics of Early-Diverging Mushroom-Forming Fungi Provides Insights into the Origins of Lignocellulose Decay Capabilities.</title>
        <authorList>
            <person name="Nagy L.G."/>
            <person name="Riley R."/>
            <person name="Tritt A."/>
            <person name="Adam C."/>
            <person name="Daum C."/>
            <person name="Floudas D."/>
            <person name="Sun H."/>
            <person name="Yadav J.S."/>
            <person name="Pangilinan J."/>
            <person name="Larsson K.H."/>
            <person name="Matsuura K."/>
            <person name="Barry K."/>
            <person name="Labutti K."/>
            <person name="Kuo R."/>
            <person name="Ohm R.A."/>
            <person name="Bhattacharya S.S."/>
            <person name="Shirouzu T."/>
            <person name="Yoshinaga Y."/>
            <person name="Martin F.M."/>
            <person name="Grigoriev I.V."/>
            <person name="Hibbett D.S."/>
        </authorList>
    </citation>
    <scope>NUCLEOTIDE SEQUENCE [LARGE SCALE GENOMIC DNA]</scope>
    <source>
        <strain evidence="1 2">CBS 109695</strain>
    </source>
</reference>